<evidence type="ECO:0000313" key="2">
    <source>
        <dbReference type="EMBL" id="KAA3797932.1"/>
    </source>
</evidence>
<feature type="chain" id="PRO_5026845672" description="DUF4369 domain-containing protein" evidence="1">
    <location>
        <begin position="19"/>
        <end position="155"/>
    </location>
</feature>
<name>A0A6N3V344_BACOV</name>
<dbReference type="EMBL" id="VWLX01000032">
    <property type="protein sequence ID" value="KAA3797932.1"/>
    <property type="molecule type" value="Genomic_DNA"/>
</dbReference>
<protein>
    <recommendedName>
        <fullName evidence="4">DUF4369 domain-containing protein</fullName>
    </recommendedName>
</protein>
<sequence>MKRILLLLLCTIGLTTQAQEYFVDGYTFTYGVAKQDSLYSIVATVKSNCMVFLKDPIMKIRTFSDELIELKGTVISNASENGGTIVNNVILADTDISSIAQFWITPDQLELLQHGIAKIRLTMTPSNHEKQFKKDKIGKALYHCYQLAIQDDETF</sequence>
<comment type="caution">
    <text evidence="2">The sequence shown here is derived from an EMBL/GenBank/DDBJ whole genome shotgun (WGS) entry which is preliminary data.</text>
</comment>
<organism evidence="2 3">
    <name type="scientific">Bacteroides ovatus</name>
    <dbReference type="NCBI Taxonomy" id="28116"/>
    <lineage>
        <taxon>Bacteria</taxon>
        <taxon>Pseudomonadati</taxon>
        <taxon>Bacteroidota</taxon>
        <taxon>Bacteroidia</taxon>
        <taxon>Bacteroidales</taxon>
        <taxon>Bacteroidaceae</taxon>
        <taxon>Bacteroides</taxon>
    </lineage>
</organism>
<gene>
    <name evidence="2" type="ORF">F3F51_26945</name>
</gene>
<proteinExistence type="predicted"/>
<keyword evidence="1" id="KW-0732">Signal</keyword>
<dbReference type="AlphaFoldDB" id="A0A6N3V344"/>
<evidence type="ECO:0000256" key="1">
    <source>
        <dbReference type="SAM" id="SignalP"/>
    </source>
</evidence>
<dbReference type="Proteomes" id="UP000460135">
    <property type="component" value="Unassembled WGS sequence"/>
</dbReference>
<feature type="signal peptide" evidence="1">
    <location>
        <begin position="1"/>
        <end position="18"/>
    </location>
</feature>
<reference evidence="2 3" key="1">
    <citation type="journal article" date="2019" name="Nat. Med.">
        <title>A library of human gut bacterial isolates paired with longitudinal multiomics data enables mechanistic microbiome research.</title>
        <authorList>
            <person name="Poyet M."/>
            <person name="Groussin M."/>
            <person name="Gibbons S.M."/>
            <person name="Avila-Pacheco J."/>
            <person name="Jiang X."/>
            <person name="Kearney S.M."/>
            <person name="Perrotta A.R."/>
            <person name="Berdy B."/>
            <person name="Zhao S."/>
            <person name="Lieberman T.D."/>
            <person name="Swanson P.K."/>
            <person name="Smith M."/>
            <person name="Roesemann S."/>
            <person name="Alexander J.E."/>
            <person name="Rich S.A."/>
            <person name="Livny J."/>
            <person name="Vlamakis H."/>
            <person name="Clish C."/>
            <person name="Bullock K."/>
            <person name="Deik A."/>
            <person name="Scott J."/>
            <person name="Pierce K.A."/>
            <person name="Xavier R.J."/>
            <person name="Alm E.J."/>
        </authorList>
    </citation>
    <scope>NUCLEOTIDE SEQUENCE [LARGE SCALE GENOMIC DNA]</scope>
    <source>
        <strain evidence="2 3">BIOML-A183</strain>
    </source>
</reference>
<accession>A0A6N3V344</accession>
<evidence type="ECO:0008006" key="4">
    <source>
        <dbReference type="Google" id="ProtNLM"/>
    </source>
</evidence>
<evidence type="ECO:0000313" key="3">
    <source>
        <dbReference type="Proteomes" id="UP000460135"/>
    </source>
</evidence>